<protein>
    <submittedName>
        <fullName evidence="2">DUF2206 domain-containing protein</fullName>
    </submittedName>
</protein>
<feature type="transmembrane region" description="Helical" evidence="1">
    <location>
        <begin position="559"/>
        <end position="580"/>
    </location>
</feature>
<feature type="transmembrane region" description="Helical" evidence="1">
    <location>
        <begin position="315"/>
        <end position="332"/>
    </location>
</feature>
<keyword evidence="1" id="KW-1133">Transmembrane helix</keyword>
<keyword evidence="1" id="KW-0472">Membrane</keyword>
<gene>
    <name evidence="2" type="ORF">C4561_00195</name>
</gene>
<feature type="transmembrane region" description="Helical" evidence="1">
    <location>
        <begin position="161"/>
        <end position="179"/>
    </location>
</feature>
<dbReference type="AlphaFoldDB" id="A0A3A4ZGZ6"/>
<accession>A0A3A4ZGZ6</accession>
<evidence type="ECO:0000256" key="1">
    <source>
        <dbReference type="SAM" id="Phobius"/>
    </source>
</evidence>
<feature type="transmembrane region" description="Helical" evidence="1">
    <location>
        <begin position="361"/>
        <end position="380"/>
    </location>
</feature>
<feature type="transmembrane region" description="Helical" evidence="1">
    <location>
        <begin position="136"/>
        <end position="155"/>
    </location>
</feature>
<feature type="transmembrane region" description="Helical" evidence="1">
    <location>
        <begin position="586"/>
        <end position="610"/>
    </location>
</feature>
<feature type="transmembrane region" description="Helical" evidence="1">
    <location>
        <begin position="264"/>
        <end position="285"/>
    </location>
</feature>
<feature type="transmembrane region" description="Helical" evidence="1">
    <location>
        <begin position="63"/>
        <end position="88"/>
    </location>
</feature>
<organism evidence="2 3">
    <name type="scientific">candidate division WWE3 bacterium</name>
    <dbReference type="NCBI Taxonomy" id="2053526"/>
    <lineage>
        <taxon>Bacteria</taxon>
        <taxon>Katanobacteria</taxon>
    </lineage>
</organism>
<feature type="transmembrane region" description="Helical" evidence="1">
    <location>
        <begin position="339"/>
        <end position="355"/>
    </location>
</feature>
<keyword evidence="1" id="KW-0812">Transmembrane</keyword>
<proteinExistence type="predicted"/>
<feature type="transmembrane region" description="Helical" evidence="1">
    <location>
        <begin position="617"/>
        <end position="638"/>
    </location>
</feature>
<dbReference type="EMBL" id="QZJF01000002">
    <property type="protein sequence ID" value="RJR28268.1"/>
    <property type="molecule type" value="Genomic_DNA"/>
</dbReference>
<feature type="transmembrane region" description="Helical" evidence="1">
    <location>
        <begin position="94"/>
        <end position="115"/>
    </location>
</feature>
<name>A0A3A4ZGZ6_UNCKA</name>
<feature type="transmembrane region" description="Helical" evidence="1">
    <location>
        <begin position="292"/>
        <end position="309"/>
    </location>
</feature>
<dbReference type="Pfam" id="PF09971">
    <property type="entry name" value="DUF2206"/>
    <property type="match status" value="2"/>
</dbReference>
<feature type="transmembrane region" description="Helical" evidence="1">
    <location>
        <begin position="186"/>
        <end position="206"/>
    </location>
</feature>
<dbReference type="Proteomes" id="UP000265540">
    <property type="component" value="Unassembled WGS sequence"/>
</dbReference>
<feature type="transmembrane region" description="Helical" evidence="1">
    <location>
        <begin position="401"/>
        <end position="419"/>
    </location>
</feature>
<reference evidence="2 3" key="1">
    <citation type="journal article" date="2017" name="ISME J.">
        <title>Energy and carbon metabolisms in a deep terrestrial subsurface fluid microbial community.</title>
        <authorList>
            <person name="Momper L."/>
            <person name="Jungbluth S.P."/>
            <person name="Lee M.D."/>
            <person name="Amend J.P."/>
        </authorList>
    </citation>
    <scope>NUCLEOTIDE SEQUENCE [LARGE SCALE GENOMIC DNA]</scope>
    <source>
        <strain evidence="2">SURF_46</strain>
    </source>
</reference>
<feature type="transmembrane region" description="Helical" evidence="1">
    <location>
        <begin position="38"/>
        <end position="56"/>
    </location>
</feature>
<feature type="transmembrane region" description="Helical" evidence="1">
    <location>
        <begin position="12"/>
        <end position="32"/>
    </location>
</feature>
<evidence type="ECO:0000313" key="2">
    <source>
        <dbReference type="EMBL" id="RJR28268.1"/>
    </source>
</evidence>
<evidence type="ECO:0000313" key="3">
    <source>
        <dbReference type="Proteomes" id="UP000265540"/>
    </source>
</evidence>
<dbReference type="InterPro" id="IPR018701">
    <property type="entry name" value="DUF2206_membrane"/>
</dbReference>
<feature type="transmembrane region" description="Helical" evidence="1">
    <location>
        <begin position="522"/>
        <end position="547"/>
    </location>
</feature>
<sequence>MSYQKNQLIKSIILLLTFVNFLIIADINFIYLRELLTLFTIFFIPGFLTLILFNQLRSSQSLFVYSLGLSLAYQIIIGLIINSVFPLIIQTPPLSLNVLLPVFDLLVLTLCLLVVRNHDNPTFRIDLKINLELNSFIYILPPIILALGIAGTIVLNNHGTNLLLMLTIIAMALYVLFIMKYKIFAIGLHLYSIYTLSLTILLLYSLRSFHVSGWDIFIEYDVFQLTKQSLLWDIAHLRNTYNACLSITILPTIIDQFLNINDEFIFKLVYPILFSFAPVSLYLIYSKFLNPRLSFLGSFLFLSTYNFMFEISILVRQQIALLFFALMILILFEKQTTRVHKNILFIIFGIAMILSHYSTTYIALVVFLVTYILQAVYIKISNQLSLTGGKLENIKCNETHHLNLVPIIILYFVAYIWYFQVTDTSHGLVNTIKESVTNVRSMLDEDLITVQGSPIDQFNIFYKPNALNNIALVEKHNLEVIDQISRKKGADNLYTERFDYSQRILVNPEGRASNIPSPYHGYIIVFFESVKKLIKVFLVIGTIYIVISKKYGFGIEYRLFSLVFIVLFFLMTVMPILSLSYPIGRFYIQTLVILSITTIVGGELIIGYGYKVHSYMITLEIILILFFLINSGFLYQIIGGTVPSALLNNTGTNYDEFYTFTSDKVSILWLKNNLDHKSSINSDSMSKLRLRAYGQLNNNVVEYIFPEIIDKTSYVYSSSINTLKNKYHEIYKDRRILYKYPTDFLYQNKNTIYNNGKSLIFK</sequence>
<comment type="caution">
    <text evidence="2">The sequence shown here is derived from an EMBL/GenBank/DDBJ whole genome shotgun (WGS) entry which is preliminary data.</text>
</comment>